<dbReference type="InterPro" id="IPR036388">
    <property type="entry name" value="WH-like_DNA-bd_sf"/>
</dbReference>
<dbReference type="Gene3D" id="3.40.190.290">
    <property type="match status" value="1"/>
</dbReference>
<dbReference type="GO" id="GO:0043565">
    <property type="term" value="F:sequence-specific DNA binding"/>
    <property type="evidence" value="ECO:0007669"/>
    <property type="project" value="TreeGrafter"/>
</dbReference>
<evidence type="ECO:0000256" key="1">
    <source>
        <dbReference type="ARBA" id="ARBA00009437"/>
    </source>
</evidence>
<dbReference type="InterPro" id="IPR005119">
    <property type="entry name" value="LysR_subst-bd"/>
</dbReference>
<dbReference type="InterPro" id="IPR000847">
    <property type="entry name" value="LysR_HTH_N"/>
</dbReference>
<dbReference type="AlphaFoldDB" id="A0A545TYB2"/>
<dbReference type="GO" id="GO:0003700">
    <property type="term" value="F:DNA-binding transcription factor activity"/>
    <property type="evidence" value="ECO:0007669"/>
    <property type="project" value="InterPro"/>
</dbReference>
<keyword evidence="3" id="KW-0238">DNA-binding</keyword>
<dbReference type="PROSITE" id="PS50931">
    <property type="entry name" value="HTH_LYSR"/>
    <property type="match status" value="1"/>
</dbReference>
<dbReference type="OrthoDB" id="9812435at2"/>
<dbReference type="FunFam" id="1.10.10.10:FF:000001">
    <property type="entry name" value="LysR family transcriptional regulator"/>
    <property type="match status" value="1"/>
</dbReference>
<dbReference type="Pfam" id="PF00126">
    <property type="entry name" value="HTH_1"/>
    <property type="match status" value="1"/>
</dbReference>
<dbReference type="InterPro" id="IPR036390">
    <property type="entry name" value="WH_DNA-bd_sf"/>
</dbReference>
<dbReference type="Pfam" id="PF03466">
    <property type="entry name" value="LysR_substrate"/>
    <property type="match status" value="1"/>
</dbReference>
<dbReference type="PANTHER" id="PTHR30537:SF1">
    <property type="entry name" value="HTH-TYPE TRANSCRIPTIONAL REGULATOR PGRR"/>
    <property type="match status" value="1"/>
</dbReference>
<dbReference type="Proteomes" id="UP000315252">
    <property type="component" value="Unassembled WGS sequence"/>
</dbReference>
<keyword evidence="2" id="KW-0805">Transcription regulation</keyword>
<keyword evidence="7" id="KW-1185">Reference proteome</keyword>
<feature type="domain" description="HTH lysR-type" evidence="5">
    <location>
        <begin position="1"/>
        <end position="61"/>
    </location>
</feature>
<dbReference type="RefSeq" id="WP_142895829.1">
    <property type="nucleotide sequence ID" value="NZ_ML660053.1"/>
</dbReference>
<keyword evidence="4" id="KW-0804">Transcription</keyword>
<evidence type="ECO:0000259" key="5">
    <source>
        <dbReference type="PROSITE" id="PS50931"/>
    </source>
</evidence>
<protein>
    <submittedName>
        <fullName evidence="6">LysR family transcriptional regulator</fullName>
    </submittedName>
</protein>
<evidence type="ECO:0000256" key="4">
    <source>
        <dbReference type="ARBA" id="ARBA00023163"/>
    </source>
</evidence>
<evidence type="ECO:0000313" key="7">
    <source>
        <dbReference type="Proteomes" id="UP000315252"/>
    </source>
</evidence>
<comment type="caution">
    <text evidence="6">The sequence shown here is derived from an EMBL/GenBank/DDBJ whole genome shotgun (WGS) entry which is preliminary data.</text>
</comment>
<dbReference type="GO" id="GO:0006351">
    <property type="term" value="P:DNA-templated transcription"/>
    <property type="evidence" value="ECO:0007669"/>
    <property type="project" value="TreeGrafter"/>
</dbReference>
<evidence type="ECO:0000256" key="3">
    <source>
        <dbReference type="ARBA" id="ARBA00023125"/>
    </source>
</evidence>
<sequence length="304" mass="34291">MERAPIHGIEVFLTIVREGSMRAAAEVLGVGAPAVSLQMKALEDRLGVDLLFRTTRSIEMTDAGRVLFEAAAPAYRDMVHAVRKSQESAKSTTGTLRLSLSRGAYITAVAPVLAKFRAENPVITLDISWNEELVDIVREGFHAGIRLGDILAPDMIAVRATGPVPSVFFASPDYLKEQGTPKHPRDLLKHHCIRYRQPTSRAIREWWVTEKGQETRIDPPSRLVFDTVVGVIQAARDGHGVGWSMRTTMEEHLRTGELKTVLEPYARPLPPFYIYYPEQNKRVECLRLFVDCLRQQHRQKKAQR</sequence>
<dbReference type="SUPFAM" id="SSF53850">
    <property type="entry name" value="Periplasmic binding protein-like II"/>
    <property type="match status" value="1"/>
</dbReference>
<dbReference type="EMBL" id="VHSH01000002">
    <property type="protein sequence ID" value="TQV82199.1"/>
    <property type="molecule type" value="Genomic_DNA"/>
</dbReference>
<dbReference type="Gene3D" id="1.10.10.10">
    <property type="entry name" value="Winged helix-like DNA-binding domain superfamily/Winged helix DNA-binding domain"/>
    <property type="match status" value="1"/>
</dbReference>
<reference evidence="6 7" key="1">
    <citation type="submission" date="2019-06" db="EMBL/GenBank/DDBJ databases">
        <title>Whole genome sequence for Rhodospirillaceae sp. R148.</title>
        <authorList>
            <person name="Wang G."/>
        </authorList>
    </citation>
    <scope>NUCLEOTIDE SEQUENCE [LARGE SCALE GENOMIC DNA]</scope>
    <source>
        <strain evidence="6 7">R148</strain>
    </source>
</reference>
<organism evidence="6 7">
    <name type="scientific">Denitrobaculum tricleocarpae</name>
    <dbReference type="NCBI Taxonomy" id="2591009"/>
    <lineage>
        <taxon>Bacteria</taxon>
        <taxon>Pseudomonadati</taxon>
        <taxon>Pseudomonadota</taxon>
        <taxon>Alphaproteobacteria</taxon>
        <taxon>Rhodospirillales</taxon>
        <taxon>Rhodospirillaceae</taxon>
        <taxon>Denitrobaculum</taxon>
    </lineage>
</organism>
<accession>A0A545TYB2</accession>
<evidence type="ECO:0000256" key="2">
    <source>
        <dbReference type="ARBA" id="ARBA00023015"/>
    </source>
</evidence>
<comment type="similarity">
    <text evidence="1">Belongs to the LysR transcriptional regulatory family.</text>
</comment>
<name>A0A545TYB2_9PROT</name>
<dbReference type="SUPFAM" id="SSF46785">
    <property type="entry name" value="Winged helix' DNA-binding domain"/>
    <property type="match status" value="1"/>
</dbReference>
<dbReference type="InterPro" id="IPR058163">
    <property type="entry name" value="LysR-type_TF_proteobact-type"/>
</dbReference>
<dbReference type="PANTHER" id="PTHR30537">
    <property type="entry name" value="HTH-TYPE TRANSCRIPTIONAL REGULATOR"/>
    <property type="match status" value="1"/>
</dbReference>
<evidence type="ECO:0000313" key="6">
    <source>
        <dbReference type="EMBL" id="TQV82199.1"/>
    </source>
</evidence>
<proteinExistence type="inferred from homology"/>
<gene>
    <name evidence="6" type="ORF">FKG95_08245</name>
</gene>